<feature type="transmembrane region" description="Helical" evidence="1">
    <location>
        <begin position="34"/>
        <end position="54"/>
    </location>
</feature>
<evidence type="ECO:0000313" key="3">
    <source>
        <dbReference type="EMBL" id="RAI92109.1"/>
    </source>
</evidence>
<dbReference type="InterPro" id="IPR036890">
    <property type="entry name" value="HATPase_C_sf"/>
</dbReference>
<keyword evidence="4" id="KW-1185">Reference proteome</keyword>
<gene>
    <name evidence="3" type="ORF">LV83_01337</name>
</gene>
<keyword evidence="3" id="KW-0808">Transferase</keyword>
<dbReference type="Pfam" id="PF06580">
    <property type="entry name" value="His_kinase"/>
    <property type="match status" value="1"/>
</dbReference>
<dbReference type="GO" id="GO:0016020">
    <property type="term" value="C:membrane"/>
    <property type="evidence" value="ECO:0007669"/>
    <property type="project" value="InterPro"/>
</dbReference>
<keyword evidence="3" id="KW-0418">Kinase</keyword>
<feature type="transmembrane region" description="Helical" evidence="1">
    <location>
        <begin position="147"/>
        <end position="164"/>
    </location>
</feature>
<dbReference type="GO" id="GO:0000155">
    <property type="term" value="F:phosphorelay sensor kinase activity"/>
    <property type="evidence" value="ECO:0007669"/>
    <property type="project" value="InterPro"/>
</dbReference>
<protein>
    <submittedName>
        <fullName evidence="3">Histidine kinase</fullName>
    </submittedName>
</protein>
<keyword evidence="1" id="KW-1133">Transmembrane helix</keyword>
<dbReference type="EMBL" id="QLLK01000003">
    <property type="protein sequence ID" value="RAI92109.1"/>
    <property type="molecule type" value="Genomic_DNA"/>
</dbReference>
<dbReference type="Proteomes" id="UP000249610">
    <property type="component" value="Unassembled WGS sequence"/>
</dbReference>
<keyword evidence="1" id="KW-0812">Transmembrane</keyword>
<reference evidence="3 4" key="1">
    <citation type="submission" date="2018-06" db="EMBL/GenBank/DDBJ databases">
        <title>Genomic Encyclopedia of Archaeal and Bacterial Type Strains, Phase II (KMG-II): from individual species to whole genera.</title>
        <authorList>
            <person name="Goeker M."/>
        </authorList>
    </citation>
    <scope>NUCLEOTIDE SEQUENCE [LARGE SCALE GENOMIC DNA]</scope>
    <source>
        <strain evidence="3 4">DSM 23446</strain>
    </source>
</reference>
<feature type="transmembrane region" description="Helical" evidence="1">
    <location>
        <begin position="176"/>
        <end position="193"/>
    </location>
</feature>
<dbReference type="InterPro" id="IPR010559">
    <property type="entry name" value="Sig_transdc_His_kin_internal"/>
</dbReference>
<feature type="domain" description="Signal transduction histidine kinase internal region" evidence="2">
    <location>
        <begin position="209"/>
        <end position="284"/>
    </location>
</feature>
<feature type="transmembrane region" description="Helical" evidence="1">
    <location>
        <begin position="6"/>
        <end position="22"/>
    </location>
</feature>
<dbReference type="AlphaFoldDB" id="A0A327PIK7"/>
<accession>A0A327PIK7</accession>
<feature type="transmembrane region" description="Helical" evidence="1">
    <location>
        <begin position="95"/>
        <end position="114"/>
    </location>
</feature>
<sequence>MFVIKIGLFVIFVFWKTGFGYFRRMFPKASILKALGWGLGVTLLITVLLQQLGFIRIDPEEYLENILILGSWWILVSLVFYYGKKVRFRSKSLLHILYLALFFTVILLLDQWMAFPDNPVSIGLLILFWIGVAWFVAPAFFKKYQKLIFIVYALIWLLFVYMRYTESYFQEHRELVIFMLLLPIPFFLLLWIFEQWKKIKDLENQKNQAELAMLKNQINPHFLFNTLNNLYGLCVEKSDAAPEVVLRLSDMMRYTIYEGSERTVLLGKEVGYLENFLGLQKLRHRYAPEIDFQVTIQEDQMISPLMLIVPVENAFKHGVEKLTEQAFVRILVDSNQERLRFTVENNFDPNTQSHNPGIGLENLKRRLELAYPDSHFLQITKNKDVHQVILEILWS</sequence>
<feature type="transmembrane region" description="Helical" evidence="1">
    <location>
        <begin position="120"/>
        <end position="140"/>
    </location>
</feature>
<proteinExistence type="predicted"/>
<organism evidence="3 4">
    <name type="scientific">Algoriphagus yeomjeoni</name>
    <dbReference type="NCBI Taxonomy" id="291403"/>
    <lineage>
        <taxon>Bacteria</taxon>
        <taxon>Pseudomonadati</taxon>
        <taxon>Bacteroidota</taxon>
        <taxon>Cytophagia</taxon>
        <taxon>Cytophagales</taxon>
        <taxon>Cyclobacteriaceae</taxon>
        <taxon>Algoriphagus</taxon>
    </lineage>
</organism>
<dbReference type="Gene3D" id="3.30.565.10">
    <property type="entry name" value="Histidine kinase-like ATPase, C-terminal domain"/>
    <property type="match status" value="1"/>
</dbReference>
<feature type="transmembrane region" description="Helical" evidence="1">
    <location>
        <begin position="66"/>
        <end position="83"/>
    </location>
</feature>
<dbReference type="InterPro" id="IPR050640">
    <property type="entry name" value="Bact_2-comp_sensor_kinase"/>
</dbReference>
<evidence type="ECO:0000259" key="2">
    <source>
        <dbReference type="Pfam" id="PF06580"/>
    </source>
</evidence>
<comment type="caution">
    <text evidence="3">The sequence shown here is derived from an EMBL/GenBank/DDBJ whole genome shotgun (WGS) entry which is preliminary data.</text>
</comment>
<evidence type="ECO:0000313" key="4">
    <source>
        <dbReference type="Proteomes" id="UP000249610"/>
    </source>
</evidence>
<keyword evidence="1" id="KW-0472">Membrane</keyword>
<name>A0A327PIK7_9BACT</name>
<dbReference type="PANTHER" id="PTHR34220:SF7">
    <property type="entry name" value="SENSOR HISTIDINE KINASE YPDA"/>
    <property type="match status" value="1"/>
</dbReference>
<evidence type="ECO:0000256" key="1">
    <source>
        <dbReference type="SAM" id="Phobius"/>
    </source>
</evidence>
<dbReference type="PANTHER" id="PTHR34220">
    <property type="entry name" value="SENSOR HISTIDINE KINASE YPDA"/>
    <property type="match status" value="1"/>
</dbReference>